<dbReference type="InterPro" id="IPR050832">
    <property type="entry name" value="Bact_Acetyltransf"/>
</dbReference>
<dbReference type="STRING" id="645990.SAMN00120144_4015"/>
<dbReference type="Gene3D" id="3.40.630.30">
    <property type="match status" value="1"/>
</dbReference>
<evidence type="ECO:0000313" key="4">
    <source>
        <dbReference type="EMBL" id="SMB80597.1"/>
    </source>
</evidence>
<accession>A0A1W1UHN8</accession>
<dbReference type="InterPro" id="IPR000182">
    <property type="entry name" value="GNAT_dom"/>
</dbReference>
<dbReference type="SUPFAM" id="SSF55729">
    <property type="entry name" value="Acyl-CoA N-acyltransferases (Nat)"/>
    <property type="match status" value="1"/>
</dbReference>
<keyword evidence="1 4" id="KW-0808">Transferase</keyword>
<dbReference type="EMBL" id="FWWW01000023">
    <property type="protein sequence ID" value="SMB80597.1"/>
    <property type="molecule type" value="Genomic_DNA"/>
</dbReference>
<gene>
    <name evidence="4" type="ORF">SAMN00120144_4015</name>
</gene>
<dbReference type="Pfam" id="PF00583">
    <property type="entry name" value="Acetyltransf_1"/>
    <property type="match status" value="1"/>
</dbReference>
<dbReference type="RefSeq" id="WP_084443271.1">
    <property type="nucleotide sequence ID" value="NZ_FWWW01000023.1"/>
</dbReference>
<dbReference type="GO" id="GO:0016747">
    <property type="term" value="F:acyltransferase activity, transferring groups other than amino-acyl groups"/>
    <property type="evidence" value="ECO:0007669"/>
    <property type="project" value="InterPro"/>
</dbReference>
<evidence type="ECO:0000256" key="2">
    <source>
        <dbReference type="ARBA" id="ARBA00023315"/>
    </source>
</evidence>
<proteinExistence type="predicted"/>
<feature type="domain" description="N-acetyltransferase" evidence="3">
    <location>
        <begin position="22"/>
        <end position="162"/>
    </location>
</feature>
<reference evidence="4 5" key="1">
    <citation type="submission" date="2017-04" db="EMBL/GenBank/DDBJ databases">
        <authorList>
            <person name="Afonso C.L."/>
            <person name="Miller P.J."/>
            <person name="Scott M.A."/>
            <person name="Spackman E."/>
            <person name="Goraichik I."/>
            <person name="Dimitrov K.M."/>
            <person name="Suarez D.L."/>
            <person name="Swayne D.E."/>
        </authorList>
    </citation>
    <scope>NUCLEOTIDE SEQUENCE [LARGE SCALE GENOMIC DNA]</scope>
    <source>
        <strain evidence="4 5">DSM 11622</strain>
    </source>
</reference>
<protein>
    <submittedName>
        <fullName evidence="4">GCN5-related N-acetyltransferase</fullName>
    </submittedName>
</protein>
<dbReference type="AlphaFoldDB" id="A0A1W1UHN8"/>
<keyword evidence="5" id="KW-1185">Reference proteome</keyword>
<dbReference type="PANTHER" id="PTHR43877:SF2">
    <property type="entry name" value="AMINOALKYLPHOSPHONATE N-ACETYLTRANSFERASE-RELATED"/>
    <property type="match status" value="1"/>
</dbReference>
<organism evidence="4 5">
    <name type="scientific">Hymenobacter roseosalivarius DSM 11622</name>
    <dbReference type="NCBI Taxonomy" id="645990"/>
    <lineage>
        <taxon>Bacteria</taxon>
        <taxon>Pseudomonadati</taxon>
        <taxon>Bacteroidota</taxon>
        <taxon>Cytophagia</taxon>
        <taxon>Cytophagales</taxon>
        <taxon>Hymenobacteraceae</taxon>
        <taxon>Hymenobacter</taxon>
    </lineage>
</organism>
<sequence length="163" mass="18543">MESPKQSDDKVQLLDYEPHYQADFKRLNTEWIERYFRLEEADLRVLDHPDEYVLRRGGHILLAACGEQMVGTCALLKMDETSYELGKMAVTPPMQGRGIGRKLAEAAIAKAWSLGARRLYLESNTQLAPALHLYYQLGFRPTTSGSPSPYERSDIQLELLLPT</sequence>
<dbReference type="CDD" id="cd04301">
    <property type="entry name" value="NAT_SF"/>
    <property type="match status" value="1"/>
</dbReference>
<dbReference type="OrthoDB" id="1431064at2"/>
<dbReference type="Proteomes" id="UP000192266">
    <property type="component" value="Unassembled WGS sequence"/>
</dbReference>
<evidence type="ECO:0000313" key="5">
    <source>
        <dbReference type="Proteomes" id="UP000192266"/>
    </source>
</evidence>
<evidence type="ECO:0000256" key="1">
    <source>
        <dbReference type="ARBA" id="ARBA00022679"/>
    </source>
</evidence>
<dbReference type="PANTHER" id="PTHR43877">
    <property type="entry name" value="AMINOALKYLPHOSPHONATE N-ACETYLTRANSFERASE-RELATED-RELATED"/>
    <property type="match status" value="1"/>
</dbReference>
<dbReference type="InterPro" id="IPR016181">
    <property type="entry name" value="Acyl_CoA_acyltransferase"/>
</dbReference>
<keyword evidence="2" id="KW-0012">Acyltransferase</keyword>
<name>A0A1W1UHN8_9BACT</name>
<evidence type="ECO:0000259" key="3">
    <source>
        <dbReference type="PROSITE" id="PS51186"/>
    </source>
</evidence>
<dbReference type="PROSITE" id="PS51186">
    <property type="entry name" value="GNAT"/>
    <property type="match status" value="1"/>
</dbReference>